<dbReference type="InterPro" id="IPR038071">
    <property type="entry name" value="UROD/MetE-like_sf"/>
</dbReference>
<evidence type="ECO:0000313" key="1">
    <source>
        <dbReference type="EMBL" id="RGC33364.1"/>
    </source>
</evidence>
<organism evidence="1 2">
    <name type="scientific">Hungatella hathewayi</name>
    <dbReference type="NCBI Taxonomy" id="154046"/>
    <lineage>
        <taxon>Bacteria</taxon>
        <taxon>Bacillati</taxon>
        <taxon>Bacillota</taxon>
        <taxon>Clostridia</taxon>
        <taxon>Lachnospirales</taxon>
        <taxon>Lachnospiraceae</taxon>
        <taxon>Hungatella</taxon>
    </lineage>
</organism>
<dbReference type="Proteomes" id="UP000261111">
    <property type="component" value="Unassembled WGS sequence"/>
</dbReference>
<protein>
    <recommendedName>
        <fullName evidence="3">Uroporphyrinogen decarboxylase (URO-D) domain-containing protein</fullName>
    </recommendedName>
</protein>
<dbReference type="RefSeq" id="WP_044926544.1">
    <property type="nucleotide sequence ID" value="NZ_QVIA01000006.1"/>
</dbReference>
<dbReference type="Gene3D" id="3.20.20.210">
    <property type="match status" value="1"/>
</dbReference>
<dbReference type="EMBL" id="QVIA01000006">
    <property type="protein sequence ID" value="RGC33364.1"/>
    <property type="molecule type" value="Genomic_DNA"/>
</dbReference>
<dbReference type="GeneID" id="93333088"/>
<dbReference type="AlphaFoldDB" id="A0A3E2WYH2"/>
<name>A0A3E2WYH2_9FIRM</name>
<accession>A0A3E2WYH2</accession>
<evidence type="ECO:0000313" key="2">
    <source>
        <dbReference type="Proteomes" id="UP000261111"/>
    </source>
</evidence>
<reference evidence="1 2" key="1">
    <citation type="submission" date="2018-08" db="EMBL/GenBank/DDBJ databases">
        <title>A genome reference for cultivated species of the human gut microbiota.</title>
        <authorList>
            <person name="Zou Y."/>
            <person name="Xue W."/>
            <person name="Luo G."/>
        </authorList>
    </citation>
    <scope>NUCLEOTIDE SEQUENCE [LARGE SCALE GENOMIC DNA]</scope>
    <source>
        <strain evidence="1 2">AF19-21</strain>
    </source>
</reference>
<gene>
    <name evidence="1" type="ORF">DWX41_07115</name>
</gene>
<comment type="caution">
    <text evidence="1">The sequence shown here is derived from an EMBL/GenBank/DDBJ whole genome shotgun (WGS) entry which is preliminary data.</text>
</comment>
<evidence type="ECO:0008006" key="3">
    <source>
        <dbReference type="Google" id="ProtNLM"/>
    </source>
</evidence>
<dbReference type="SUPFAM" id="SSF51726">
    <property type="entry name" value="UROD/MetE-like"/>
    <property type="match status" value="1"/>
</dbReference>
<sequence length="386" mass="44364">MENTNLNTQAASCKACPAGGSAVNCRTMYDLGLETKPDFLECMKRIYAWYDGEVLDRVPIRFSAHNEEYDTADSADSWGSLKERWFDTEYQVSAFEKNLDANQWLGETFPIYFPNLGPNFFAAVLADCELEFGEVTSWCEPQIFSEEDLEKICFHPGSSYYQKMLEMMDYALERCEGRFMVGYTDMHPSLDCAAALRGTQELCMDMYDDIEFVKKLVQKCFDPFFPMMEVFHDKLKQKRQLSVSWMDIPSYGTMHIPSCDMGAMISQEFFNEISLPYIKKESEHFDHNIFHLDGKGVANHIDEILKIDQIQAIQWVQGVGADKPIMQWVPFIKKIQAAGKSIVVDLEPQELEPFIDAVSPKGIYLCMNEKNPEAQKQIIARLLKWG</sequence>
<proteinExistence type="predicted"/>